<keyword evidence="1" id="KW-1133">Transmembrane helix</keyword>
<dbReference type="RefSeq" id="WP_044437486.1">
    <property type="nucleotide sequence ID" value="NZ_BJYZ01000063.1"/>
</dbReference>
<gene>
    <name evidence="2" type="ORF">SAE02_72690</name>
</gene>
<reference evidence="2 3" key="1">
    <citation type="submission" date="2019-07" db="EMBL/GenBank/DDBJ databases">
        <title>Whole genome shotgun sequence of Skermanella aerolata NBRC 106429.</title>
        <authorList>
            <person name="Hosoyama A."/>
            <person name="Uohara A."/>
            <person name="Ohji S."/>
            <person name="Ichikawa N."/>
        </authorList>
    </citation>
    <scope>NUCLEOTIDE SEQUENCE [LARGE SCALE GENOMIC DNA]</scope>
    <source>
        <strain evidence="2 3">NBRC 106429</strain>
    </source>
</reference>
<sequence length="263" mass="29807">MRLIDQQPIFDLDAWDSYRSDEAAIRAAEIGAGATIRAAEMAAEASREAMNLGYKAALLAASMTIVAAVIAYVAAMASVRRQTKLETARHKAAVSGYRRMQFGVLADYRKSLDKFGASIRLEMFDEPHVKTLDLTEFSMAYLEAIEIPSAWLTSEWREHTLLGEEFADLLEEARHAMHDLNKKLRTYRRAFFTEETDTTAARAFLPLMIQDNEVYNFHGLPQHEYRKVYDQSIYDAWRSAEGALDRLAGILKPIPGGFSRIFR</sequence>
<proteinExistence type="predicted"/>
<dbReference type="EMBL" id="BJYZ01000063">
    <property type="protein sequence ID" value="GEO43121.1"/>
    <property type="molecule type" value="Genomic_DNA"/>
</dbReference>
<organism evidence="2 3">
    <name type="scientific">Skermanella aerolata</name>
    <dbReference type="NCBI Taxonomy" id="393310"/>
    <lineage>
        <taxon>Bacteria</taxon>
        <taxon>Pseudomonadati</taxon>
        <taxon>Pseudomonadota</taxon>
        <taxon>Alphaproteobacteria</taxon>
        <taxon>Rhodospirillales</taxon>
        <taxon>Azospirillaceae</taxon>
        <taxon>Skermanella</taxon>
    </lineage>
</organism>
<keyword evidence="1" id="KW-0472">Membrane</keyword>
<feature type="transmembrane region" description="Helical" evidence="1">
    <location>
        <begin position="56"/>
        <end position="79"/>
    </location>
</feature>
<evidence type="ECO:0000256" key="1">
    <source>
        <dbReference type="SAM" id="Phobius"/>
    </source>
</evidence>
<evidence type="ECO:0000313" key="2">
    <source>
        <dbReference type="EMBL" id="GEO43121.1"/>
    </source>
</evidence>
<name>A0A512E319_9PROT</name>
<accession>A0A512E319</accession>
<keyword evidence="3" id="KW-1185">Reference proteome</keyword>
<comment type="caution">
    <text evidence="2">The sequence shown here is derived from an EMBL/GenBank/DDBJ whole genome shotgun (WGS) entry which is preliminary data.</text>
</comment>
<evidence type="ECO:0000313" key="3">
    <source>
        <dbReference type="Proteomes" id="UP000321523"/>
    </source>
</evidence>
<dbReference type="Proteomes" id="UP000321523">
    <property type="component" value="Unassembled WGS sequence"/>
</dbReference>
<protein>
    <submittedName>
        <fullName evidence="2">Uncharacterized protein</fullName>
    </submittedName>
</protein>
<keyword evidence="1" id="KW-0812">Transmembrane</keyword>
<dbReference type="AlphaFoldDB" id="A0A512E319"/>